<dbReference type="Pfam" id="PF01804">
    <property type="entry name" value="Penicil_amidase"/>
    <property type="match status" value="1"/>
</dbReference>
<dbReference type="InterPro" id="IPR023343">
    <property type="entry name" value="Penicillin_amidase_dom1"/>
</dbReference>
<dbReference type="InterPro" id="IPR002692">
    <property type="entry name" value="S45"/>
</dbReference>
<feature type="chain" id="PRO_5043970527" evidence="6">
    <location>
        <begin position="30"/>
        <end position="943"/>
    </location>
</feature>
<comment type="caution">
    <text evidence="7">The sequence shown here is derived from an EMBL/GenBank/DDBJ whole genome shotgun (WGS) entry which is preliminary data.</text>
</comment>
<comment type="similarity">
    <text evidence="1">Belongs to the peptidase S45 family.</text>
</comment>
<evidence type="ECO:0000256" key="5">
    <source>
        <dbReference type="SAM" id="MobiDB-lite"/>
    </source>
</evidence>
<keyword evidence="8" id="KW-1185">Reference proteome</keyword>
<keyword evidence="4" id="KW-0479">Metal-binding</keyword>
<dbReference type="PANTHER" id="PTHR34218">
    <property type="entry name" value="PEPTIDASE S45 PENICILLIN AMIDASE"/>
    <property type="match status" value="1"/>
</dbReference>
<dbReference type="GO" id="GO:0046872">
    <property type="term" value="F:metal ion binding"/>
    <property type="evidence" value="ECO:0007669"/>
    <property type="project" value="UniProtKB-KW"/>
</dbReference>
<evidence type="ECO:0000256" key="2">
    <source>
        <dbReference type="ARBA" id="ARBA00022729"/>
    </source>
</evidence>
<keyword evidence="7" id="KW-0378">Hydrolase</keyword>
<reference evidence="7 8" key="1">
    <citation type="journal article" date="2016" name="Antonie Van Leeuwenhoek">
        <title>Denitratimonas tolerans gen. nov., sp. nov., a denitrifying bacterium isolated from a bioreactor for tannery wastewater treatment.</title>
        <authorList>
            <person name="Han S.I."/>
            <person name="Kim J.O."/>
            <person name="Lee Y.R."/>
            <person name="Ekpeghere K.I."/>
            <person name="Koh S.C."/>
            <person name="Whang K.S."/>
        </authorList>
    </citation>
    <scope>NUCLEOTIDE SEQUENCE [LARGE SCALE GENOMIC DNA]</scope>
    <source>
        <strain evidence="7 8">KACC 17565</strain>
    </source>
</reference>
<feature type="signal peptide" evidence="6">
    <location>
        <begin position="1"/>
        <end position="29"/>
    </location>
</feature>
<dbReference type="EC" id="3.5.1.-" evidence="7"/>
<dbReference type="InterPro" id="IPR029055">
    <property type="entry name" value="Ntn_hydrolases_N"/>
</dbReference>
<protein>
    <submittedName>
        <fullName evidence="7">Penicillin acylase family protein</fullName>
        <ecNumber evidence="7">3.5.1.-</ecNumber>
    </submittedName>
</protein>
<keyword evidence="2 6" id="KW-0732">Signal</keyword>
<accession>A0AAW9R1C3</accession>
<dbReference type="RefSeq" id="WP_337334909.1">
    <property type="nucleotide sequence ID" value="NZ_JBBDHC010000006.1"/>
</dbReference>
<dbReference type="EMBL" id="JBBDHC010000006">
    <property type="protein sequence ID" value="MEJ1249195.1"/>
    <property type="molecule type" value="Genomic_DNA"/>
</dbReference>
<dbReference type="AlphaFoldDB" id="A0AAW9R1C3"/>
<gene>
    <name evidence="7" type="ORF">WB794_05855</name>
</gene>
<proteinExistence type="inferred from homology"/>
<dbReference type="PANTHER" id="PTHR34218:SF3">
    <property type="entry name" value="ACYL-HOMOSERINE LACTONE ACYLASE PVDQ"/>
    <property type="match status" value="1"/>
</dbReference>
<evidence type="ECO:0000256" key="4">
    <source>
        <dbReference type="PIRSR" id="PIRSR001227-2"/>
    </source>
</evidence>
<evidence type="ECO:0000256" key="6">
    <source>
        <dbReference type="SAM" id="SignalP"/>
    </source>
</evidence>
<sequence>MSKKTFGARPRTMIALAIAAILTGTGAQAATIEGPGLTHPGTITYDAAGIPTVTGATDEDAAWLMGYAHARTRFFQMDTLRRGASGTVAELVGSAGLAQDIQVRTLGLRRAAWETWAKSTPQLRAQLKSYAEGVNAWLATNPLPIEYGALELTSADPWTPIDSVVIGKLLAYQLSFDLDTDYTVRLGAYQQAGAAAGFDGNLLFFGDTHRSAPPDARASIPEFVPGGGSAGSANPKAGAPTAATLDPSLLELSQQYRDAVIDNPIIAPHMKRREDRAGSNWWVVSGEHTASGRPILSNDPHLSLSTPMLFQEGHIVSNDPRYPAPMNAVGSIAPGTPWPLLGCVTEFCWGLTTNSLDVTDTYQEQFVLNSYGLPTHTVHNGVREPVLWVFQSYFVNQLGDGVADNVVRNNSIGYTNGGITIIVPRRNNGPVVQITGDKGLSIQYSGWGATHELEAFRKINRATNLAEFRAGVMDFDVGSQNFAYADKLGNIAYFVSAEMPIREDLQAGTVNGAPPFIVRNGTGGNEWMRPVNRYPGQHLPYEILSPEEMPYTINPARGYIANANNDPIGTTFDNNPLNQLRPDGGILYYAPGHSSYRMGRVDREMQKLVARGDITVQDMMKLQANVQQLDAELVLPHVLNAAGNVDACGYGSDAGLSEALGRLAAWDYSTPTGIQQGFDAGDNPAGLAPPSDGEISRSVAATIWAVTRGQLIRNTIDHTLGKVGLANYLPSASDAYVGLKFQLDAFGPLGGKGASGLDFFTKVPAELGAAASSVRRDCVLLGSVRGALDLLASESFAPAFGGSTDQNDYRWGRLHRITFKHTLGPALSIPGTAGYPFQDLAEGLPGIARQGGFDVVDASSHNARADSVNGFTFGSGPVRRFIGEMTDTPTLLQIAPGGQDGNPGGMGYISQLPLWLVNAYKPMVIDPAVSETSAVARLEFTPK</sequence>
<dbReference type="Gene3D" id="1.10.439.10">
    <property type="entry name" value="Penicillin Amidohydrolase, domain 1"/>
    <property type="match status" value="1"/>
</dbReference>
<dbReference type="Gene3D" id="3.60.20.10">
    <property type="entry name" value="Glutamine Phosphoribosylpyrophosphate, subunit 1, domain 1"/>
    <property type="match status" value="3"/>
</dbReference>
<dbReference type="SUPFAM" id="SSF56235">
    <property type="entry name" value="N-terminal nucleophile aminohydrolases (Ntn hydrolases)"/>
    <property type="match status" value="1"/>
</dbReference>
<dbReference type="PIRSF" id="PIRSF001227">
    <property type="entry name" value="Pen_acylase"/>
    <property type="match status" value="1"/>
</dbReference>
<dbReference type="Proteomes" id="UP001364472">
    <property type="component" value="Unassembled WGS sequence"/>
</dbReference>
<evidence type="ECO:0000313" key="8">
    <source>
        <dbReference type="Proteomes" id="UP001364472"/>
    </source>
</evidence>
<feature type="binding site" evidence="4">
    <location>
        <position position="357"/>
    </location>
    <ligand>
        <name>Ca(2+)</name>
        <dbReference type="ChEBI" id="CHEBI:29108"/>
    </ligand>
</feature>
<comment type="cofactor">
    <cofactor evidence="4">
        <name>Ca(2+)</name>
        <dbReference type="ChEBI" id="CHEBI:29108"/>
    </cofactor>
    <text evidence="4">Binds 1 Ca(2+) ion per dimer.</text>
</comment>
<evidence type="ECO:0000256" key="1">
    <source>
        <dbReference type="ARBA" id="ARBA00006586"/>
    </source>
</evidence>
<feature type="region of interest" description="Disordered" evidence="5">
    <location>
        <begin position="221"/>
        <end position="242"/>
    </location>
</feature>
<evidence type="ECO:0000313" key="7">
    <source>
        <dbReference type="EMBL" id="MEJ1249195.1"/>
    </source>
</evidence>
<dbReference type="GO" id="GO:0016811">
    <property type="term" value="F:hydrolase activity, acting on carbon-nitrogen (but not peptide) bonds, in linear amides"/>
    <property type="evidence" value="ECO:0007669"/>
    <property type="project" value="InterPro"/>
</dbReference>
<organism evidence="7 8">
    <name type="scientific">Denitratimonas tolerans</name>
    <dbReference type="NCBI Taxonomy" id="1338420"/>
    <lineage>
        <taxon>Bacteria</taxon>
        <taxon>Pseudomonadati</taxon>
        <taxon>Pseudomonadota</taxon>
        <taxon>Gammaproteobacteria</taxon>
        <taxon>Lysobacterales</taxon>
        <taxon>Lysobacteraceae</taxon>
        <taxon>Denitratimonas</taxon>
    </lineage>
</organism>
<dbReference type="InterPro" id="IPR014395">
    <property type="entry name" value="Pen/GL7ACA/AHL_acylase"/>
</dbReference>
<feature type="binding site" evidence="4">
    <location>
        <position position="360"/>
    </location>
    <ligand>
        <name>Ca(2+)</name>
        <dbReference type="ChEBI" id="CHEBI:29108"/>
    </ligand>
</feature>
<dbReference type="InterPro" id="IPR043147">
    <property type="entry name" value="Penicillin_amidase_A-knob"/>
</dbReference>
<feature type="active site" description="Nucleophile" evidence="3">
    <location>
        <position position="279"/>
    </location>
</feature>
<keyword evidence="4" id="KW-0106">Calcium</keyword>
<name>A0AAW9R1C3_9GAMM</name>
<dbReference type="Gene3D" id="1.10.1400.10">
    <property type="match status" value="1"/>
</dbReference>
<evidence type="ECO:0000256" key="3">
    <source>
        <dbReference type="PIRSR" id="PIRSR001227-1"/>
    </source>
</evidence>
<dbReference type="GO" id="GO:0017000">
    <property type="term" value="P:antibiotic biosynthetic process"/>
    <property type="evidence" value="ECO:0007669"/>
    <property type="project" value="InterPro"/>
</dbReference>